<comment type="caution">
    <text evidence="1">The sequence shown here is derived from an EMBL/GenBank/DDBJ whole genome shotgun (WGS) entry which is preliminary data.</text>
</comment>
<sequence>MFSSPHATSPSPFIHHSLHLWLSRILAFSHPRLKHRHSSICKSVLYQPRLFSFSSLRSSVDLFLRFSLDLPSLISFSTLEPNSSSAIVPSIRALSIRGRDTD</sequence>
<evidence type="ECO:0000313" key="1">
    <source>
        <dbReference type="EMBL" id="KAL0949149.1"/>
    </source>
</evidence>
<protein>
    <submittedName>
        <fullName evidence="1">Uncharacterized protein</fullName>
    </submittedName>
</protein>
<accession>A0ABR3J0N5</accession>
<dbReference type="Proteomes" id="UP001556367">
    <property type="component" value="Unassembled WGS sequence"/>
</dbReference>
<proteinExistence type="predicted"/>
<keyword evidence="2" id="KW-1185">Reference proteome</keyword>
<gene>
    <name evidence="1" type="ORF">HGRIS_009230</name>
</gene>
<evidence type="ECO:0000313" key="2">
    <source>
        <dbReference type="Proteomes" id="UP001556367"/>
    </source>
</evidence>
<organism evidence="1 2">
    <name type="scientific">Hohenbuehelia grisea</name>
    <dbReference type="NCBI Taxonomy" id="104357"/>
    <lineage>
        <taxon>Eukaryota</taxon>
        <taxon>Fungi</taxon>
        <taxon>Dikarya</taxon>
        <taxon>Basidiomycota</taxon>
        <taxon>Agaricomycotina</taxon>
        <taxon>Agaricomycetes</taxon>
        <taxon>Agaricomycetidae</taxon>
        <taxon>Agaricales</taxon>
        <taxon>Pleurotineae</taxon>
        <taxon>Pleurotaceae</taxon>
        <taxon>Hohenbuehelia</taxon>
    </lineage>
</organism>
<name>A0ABR3J0N5_9AGAR</name>
<reference evidence="2" key="1">
    <citation type="submission" date="2024-06" db="EMBL/GenBank/DDBJ databases">
        <title>Multi-omics analyses provide insights into the biosynthesis of the anticancer antibiotic pleurotin in Hohenbuehelia grisea.</title>
        <authorList>
            <person name="Weaver J.A."/>
            <person name="Alberti F."/>
        </authorList>
    </citation>
    <scope>NUCLEOTIDE SEQUENCE [LARGE SCALE GENOMIC DNA]</scope>
    <source>
        <strain evidence="2">T-177</strain>
    </source>
</reference>
<dbReference type="EMBL" id="JASNQZ010000012">
    <property type="protein sequence ID" value="KAL0949149.1"/>
    <property type="molecule type" value="Genomic_DNA"/>
</dbReference>